<accession>A0A376B5I2</accession>
<evidence type="ECO:0008006" key="4">
    <source>
        <dbReference type="Google" id="ProtNLM"/>
    </source>
</evidence>
<proteinExistence type="predicted"/>
<feature type="compositionally biased region" description="Low complexity" evidence="1">
    <location>
        <begin position="537"/>
        <end position="551"/>
    </location>
</feature>
<organism evidence="2 3">
    <name type="scientific">Saccharomycodes ludwigii</name>
    <dbReference type="NCBI Taxonomy" id="36035"/>
    <lineage>
        <taxon>Eukaryota</taxon>
        <taxon>Fungi</taxon>
        <taxon>Dikarya</taxon>
        <taxon>Ascomycota</taxon>
        <taxon>Saccharomycotina</taxon>
        <taxon>Saccharomycetes</taxon>
        <taxon>Saccharomycodales</taxon>
        <taxon>Saccharomycodaceae</taxon>
        <taxon>Saccharomycodes</taxon>
    </lineage>
</organism>
<feature type="region of interest" description="Disordered" evidence="1">
    <location>
        <begin position="504"/>
        <end position="563"/>
    </location>
</feature>
<feature type="compositionally biased region" description="Low complexity" evidence="1">
    <location>
        <begin position="302"/>
        <end position="328"/>
    </location>
</feature>
<feature type="compositionally biased region" description="Basic and acidic residues" evidence="1">
    <location>
        <begin position="37"/>
        <end position="46"/>
    </location>
</feature>
<feature type="compositionally biased region" description="Low complexity" evidence="1">
    <location>
        <begin position="504"/>
        <end position="520"/>
    </location>
</feature>
<evidence type="ECO:0000313" key="3">
    <source>
        <dbReference type="Proteomes" id="UP000262825"/>
    </source>
</evidence>
<name>A0A376B5I2_9ASCO</name>
<dbReference type="EMBL" id="UFAJ01000224">
    <property type="protein sequence ID" value="SSD59882.1"/>
    <property type="molecule type" value="Genomic_DNA"/>
</dbReference>
<evidence type="ECO:0000256" key="1">
    <source>
        <dbReference type="SAM" id="MobiDB-lite"/>
    </source>
</evidence>
<feature type="region of interest" description="Disordered" evidence="1">
    <location>
        <begin position="37"/>
        <end position="64"/>
    </location>
</feature>
<feature type="compositionally biased region" description="Basic residues" evidence="1">
    <location>
        <begin position="527"/>
        <end position="536"/>
    </location>
</feature>
<dbReference type="OrthoDB" id="5351126at2759"/>
<dbReference type="Proteomes" id="UP000262825">
    <property type="component" value="Unassembled WGS sequence"/>
</dbReference>
<sequence>MTETVLRLVPNVTNNDSLSTVKPEATVTTNVIGEGVREKDTSEQKHGVNNLEGENTNKTEPELSTTTTISCNPCNLSTIHSSTHKPLFKLKSNETTITNSTLQVKNCSTNLDTSSLLTTATNTTADSSIKSKNPSNKKFFFSKLQNNNNNATANKNEDTFSLFSLKSSSSGHHDNNKNNDNGGTGILHLKKFSLRYQRKKIVEKVSYKDINQLPVELISKILLYVLNVDQNQDDAYKTVVGCLYVCKKFYYASKMVLYLNINLKSTYRVAQLVTSLRSHPDNGKLVRVIDFSNLQNGEIKISPAPSTNKNNNTNNASAESSSSCPSQDSTNLAYAGWRDWRLRNDPLYNPNKLTTVSSTSNTNGAGNNLSIRRTRTNSIASSIYSKQSAMSTSTNLTQVSTSSSMNSTNSFTGAGNTVSGPIANSTATATNSHMRKKRSNTVSTLMRFDANNSNASVNIGSGNASNNGDVITKNYTTKSSINRKKSNSLDNTSRSFLQMFLKNNSNSNSTTASLDSSDNNVNENKRRQNPNKKKLLKSNNNITSNIKSSNNRSKKASVKNDSIPECQETVTKLNYQPFKEKHPYTNKFLHKYRLNKDLPYGYVLHLLNHCPNLVTLNLSGVSLSDDFKLVKKQQLQPYSSLCKTYSTRSLLDDEERVQPIYFSDTGYHHNVHQLNLEKLTVLDIFQVLGNKLSFLQQIIMRDCLWLQEQNVKYLILTHCREIAKDLTTVNSTDTHFYYNFMHSGMSKDSNWGTKGSLYDFLILLGLNQVYHMDDIDLENVFNLKKPIFLLPTENCIAESGYIELGLGIKCKIVLFQNDDTKYNFKLEEETDDNGNKIFTIECTLQDYIGDLNAERPDYINGHNGRDKNSNITGNTIKIVRQIYNKIQYLRNLHTRYNIGYNMLWPLQY</sequence>
<evidence type="ECO:0000313" key="2">
    <source>
        <dbReference type="EMBL" id="SSD59882.1"/>
    </source>
</evidence>
<keyword evidence="3" id="KW-1185">Reference proteome</keyword>
<feature type="region of interest" description="Disordered" evidence="1">
    <location>
        <begin position="300"/>
        <end position="328"/>
    </location>
</feature>
<dbReference type="AlphaFoldDB" id="A0A376B5I2"/>
<gene>
    <name evidence="2" type="ORF">SCODWIG_01643</name>
</gene>
<dbReference type="VEuPathDB" id="FungiDB:SCODWIG_01643"/>
<reference evidence="3" key="1">
    <citation type="submission" date="2018-06" db="EMBL/GenBank/DDBJ databases">
        <authorList>
            <person name="Guldener U."/>
        </authorList>
    </citation>
    <scope>NUCLEOTIDE SEQUENCE [LARGE SCALE GENOMIC DNA]</scope>
    <source>
        <strain evidence="3">UTAD17</strain>
    </source>
</reference>
<protein>
    <recommendedName>
        <fullName evidence="4">F-box domain-containing protein</fullName>
    </recommendedName>
</protein>